<dbReference type="AlphaFoldDB" id="A0A6J7KB38"/>
<evidence type="ECO:0000256" key="1">
    <source>
        <dbReference type="ARBA" id="ARBA00005568"/>
    </source>
</evidence>
<dbReference type="PANTHER" id="PTHR30502">
    <property type="entry name" value="2-KETO-3-DEOXY-L-RHAMNONATE ALDOLASE"/>
    <property type="match status" value="1"/>
</dbReference>
<dbReference type="InterPro" id="IPR005000">
    <property type="entry name" value="Aldolase/citrate-lyase_domain"/>
</dbReference>
<dbReference type="InterPro" id="IPR050251">
    <property type="entry name" value="HpcH-HpaI_aldolase"/>
</dbReference>
<proteinExistence type="inferred from homology"/>
<keyword evidence="3" id="KW-0456">Lyase</keyword>
<comment type="similarity">
    <text evidence="1">Belongs to the HpcH/HpaI aldolase family.</text>
</comment>
<protein>
    <submittedName>
        <fullName evidence="5">Unannotated protein</fullName>
    </submittedName>
</protein>
<dbReference type="GO" id="GO:0016832">
    <property type="term" value="F:aldehyde-lyase activity"/>
    <property type="evidence" value="ECO:0007669"/>
    <property type="project" value="TreeGrafter"/>
</dbReference>
<organism evidence="5">
    <name type="scientific">freshwater metagenome</name>
    <dbReference type="NCBI Taxonomy" id="449393"/>
    <lineage>
        <taxon>unclassified sequences</taxon>
        <taxon>metagenomes</taxon>
        <taxon>ecological metagenomes</taxon>
    </lineage>
</organism>
<sequence length="268" mass="28116">MTGQHRGRLRSLLREGTTAFGTAIALPHPFGVEQVAKSGFDWVFIDLQHGLATYRDLPEMCMVLRTHQVTPLVRVPFGDNSGAQRALDAGAEGIIFPYIESSADAHAAAISCRYPPEGIRSFGPYRAPYGADLAAANDDLLCLVMIESVGGLEKADEITRTPGVDGVFVGPNDLSISMGTGPIMANLYSIDGAETKIPEAFTEALRTIVQVSKGNGKFSGIQVGSGAAVAGAQECGFDYIGMGGDTAFMQSGGEAELARARATGAGRE</sequence>
<dbReference type="InterPro" id="IPR040442">
    <property type="entry name" value="Pyrv_kinase-like_dom_sf"/>
</dbReference>
<accession>A0A6J7KB38</accession>
<dbReference type="GO" id="GO:0046872">
    <property type="term" value="F:metal ion binding"/>
    <property type="evidence" value="ECO:0007669"/>
    <property type="project" value="UniProtKB-KW"/>
</dbReference>
<dbReference type="EMBL" id="CAFBNE010000049">
    <property type="protein sequence ID" value="CAB4952687.1"/>
    <property type="molecule type" value="Genomic_DNA"/>
</dbReference>
<dbReference type="GO" id="GO:0005737">
    <property type="term" value="C:cytoplasm"/>
    <property type="evidence" value="ECO:0007669"/>
    <property type="project" value="TreeGrafter"/>
</dbReference>
<dbReference type="Pfam" id="PF03328">
    <property type="entry name" value="HpcH_HpaI"/>
    <property type="match status" value="1"/>
</dbReference>
<dbReference type="Gene3D" id="3.20.20.60">
    <property type="entry name" value="Phosphoenolpyruvate-binding domains"/>
    <property type="match status" value="1"/>
</dbReference>
<evidence type="ECO:0000256" key="3">
    <source>
        <dbReference type="ARBA" id="ARBA00023239"/>
    </source>
</evidence>
<evidence type="ECO:0000313" key="5">
    <source>
        <dbReference type="EMBL" id="CAB4952687.1"/>
    </source>
</evidence>
<feature type="domain" description="HpcH/HpaI aldolase/citrate lyase" evidence="4">
    <location>
        <begin position="29"/>
        <end position="180"/>
    </location>
</feature>
<evidence type="ECO:0000259" key="4">
    <source>
        <dbReference type="Pfam" id="PF03328"/>
    </source>
</evidence>
<gene>
    <name evidence="5" type="ORF">UFOPK3772_01652</name>
</gene>
<keyword evidence="2" id="KW-0479">Metal-binding</keyword>
<dbReference type="PANTHER" id="PTHR30502:SF0">
    <property type="entry name" value="PHOSPHOENOLPYRUVATE CARBOXYLASE FAMILY PROTEIN"/>
    <property type="match status" value="1"/>
</dbReference>
<dbReference type="InterPro" id="IPR015813">
    <property type="entry name" value="Pyrv/PenolPyrv_kinase-like_dom"/>
</dbReference>
<reference evidence="5" key="1">
    <citation type="submission" date="2020-05" db="EMBL/GenBank/DDBJ databases">
        <authorList>
            <person name="Chiriac C."/>
            <person name="Salcher M."/>
            <person name="Ghai R."/>
            <person name="Kavagutti S V."/>
        </authorList>
    </citation>
    <scope>NUCLEOTIDE SEQUENCE</scope>
</reference>
<dbReference type="SUPFAM" id="SSF51621">
    <property type="entry name" value="Phosphoenolpyruvate/pyruvate domain"/>
    <property type="match status" value="1"/>
</dbReference>
<evidence type="ECO:0000256" key="2">
    <source>
        <dbReference type="ARBA" id="ARBA00022723"/>
    </source>
</evidence>
<name>A0A6J7KB38_9ZZZZ</name>